<comment type="caution">
    <text evidence="2">The sequence shown here is derived from an EMBL/GenBank/DDBJ whole genome shotgun (WGS) entry which is preliminary data.</text>
</comment>
<dbReference type="EMBL" id="VCEB01000001">
    <property type="protein sequence ID" value="KAB0386890.1"/>
    <property type="molecule type" value="Genomic_DNA"/>
</dbReference>
<reference evidence="2 3" key="1">
    <citation type="submission" date="2019-06" db="EMBL/GenBank/DDBJ databases">
        <title>Discovery of a novel chromosome fission-fusion reversal in muntjac.</title>
        <authorList>
            <person name="Mudd A.B."/>
            <person name="Bredeson J.V."/>
            <person name="Baum R."/>
            <person name="Hockemeyer D."/>
            <person name="Rokhsar D.S."/>
        </authorList>
    </citation>
    <scope>NUCLEOTIDE SEQUENCE [LARGE SCALE GENOMIC DNA]</scope>
    <source>
        <strain evidence="2">UCam_UCB_Mr</strain>
        <tissue evidence="2">Fibroblast cell line</tissue>
    </source>
</reference>
<gene>
    <name evidence="2" type="ORF">FD755_001846</name>
</gene>
<keyword evidence="3" id="KW-1185">Reference proteome</keyword>
<feature type="region of interest" description="Disordered" evidence="1">
    <location>
        <begin position="1"/>
        <end position="31"/>
    </location>
</feature>
<accession>A0A5J5N854</accession>
<sequence>MPLGSSSSSMTLLFPSPLPSVPDSVSNSSLPSMSYITSQEMTSGCNECLRQLEVSEPDFVAEFYQAVAATAGKNNRH</sequence>
<proteinExistence type="predicted"/>
<name>A0A5J5N854_MUNRE</name>
<protein>
    <submittedName>
        <fullName evidence="2">Uncharacterized protein</fullName>
    </submittedName>
</protein>
<evidence type="ECO:0000256" key="1">
    <source>
        <dbReference type="SAM" id="MobiDB-lite"/>
    </source>
</evidence>
<organism evidence="2 3">
    <name type="scientific">Muntiacus reevesi</name>
    <name type="common">Reeves' muntjac</name>
    <name type="synonym">Cervus reevesi</name>
    <dbReference type="NCBI Taxonomy" id="9886"/>
    <lineage>
        <taxon>Eukaryota</taxon>
        <taxon>Metazoa</taxon>
        <taxon>Chordata</taxon>
        <taxon>Craniata</taxon>
        <taxon>Vertebrata</taxon>
        <taxon>Euteleostomi</taxon>
        <taxon>Mammalia</taxon>
        <taxon>Eutheria</taxon>
        <taxon>Laurasiatheria</taxon>
        <taxon>Artiodactyla</taxon>
        <taxon>Ruminantia</taxon>
        <taxon>Pecora</taxon>
        <taxon>Cervidae</taxon>
        <taxon>Muntiacinae</taxon>
        <taxon>Muntiacus</taxon>
    </lineage>
</organism>
<evidence type="ECO:0000313" key="3">
    <source>
        <dbReference type="Proteomes" id="UP000326062"/>
    </source>
</evidence>
<evidence type="ECO:0000313" key="2">
    <source>
        <dbReference type="EMBL" id="KAB0386890.1"/>
    </source>
</evidence>
<dbReference type="AlphaFoldDB" id="A0A5J5N854"/>
<dbReference type="Proteomes" id="UP000326062">
    <property type="component" value="Chromosome 1"/>
</dbReference>